<evidence type="ECO:0000313" key="5">
    <source>
        <dbReference type="Proteomes" id="UP000808914"/>
    </source>
</evidence>
<protein>
    <submittedName>
        <fullName evidence="4">Succinate-semialdehyde dehydrogenase/glutarate-semialdehyde dehydrogenase</fullName>
        <ecNumber evidence="4">1.2.1.16</ecNumber>
        <ecNumber evidence="4">1.2.1.20</ecNumber>
        <ecNumber evidence="4">1.2.1.79</ecNumber>
    </submittedName>
</protein>
<dbReference type="CDD" id="cd07103">
    <property type="entry name" value="ALDH_F5_SSADH_GabD"/>
    <property type="match status" value="1"/>
</dbReference>
<dbReference type="GO" id="GO:0102810">
    <property type="term" value="F:glutarate-semialdehyde dehydrogenase (NADP+) activity"/>
    <property type="evidence" value="ECO:0007669"/>
    <property type="project" value="UniProtKB-EC"/>
</dbReference>
<keyword evidence="2 4" id="KW-0560">Oxidoreductase</keyword>
<dbReference type="NCBIfam" id="TIGR01780">
    <property type="entry name" value="SSADH"/>
    <property type="match status" value="1"/>
</dbReference>
<evidence type="ECO:0000256" key="1">
    <source>
        <dbReference type="ARBA" id="ARBA00009986"/>
    </source>
</evidence>
<dbReference type="EMBL" id="JAFBER010000001">
    <property type="protein sequence ID" value="MBM7643944.1"/>
    <property type="molecule type" value="Genomic_DNA"/>
</dbReference>
<sequence>MKRLDMLNYIDGQWTGKELEKIEVTNPATGELVGTVPLAGYKETNQAIEAAHQSLPEWSKKTAAERAGLLMKVRDLMLENEKELAEIMTLENGKPLKESTGEVAYAASFMEWFAEEAKRIYGRTVPGKNESHRIKVLKQPVGVVAAITPWNFPAAMITRKLAPALAAGCTFIVKPPKQTPLTALKLAEYCEQAGIPKGVVNVVCGNSKEITNAFMEDERVRKITFTGSTEVGRLLMEQGAKTVKKMSMELGGHAPVIVCEDADLDKAVSMAVASKYRNSGQTCVCANRLYVHSSVYDEFVDKFAAKVKELKVGNGMEEGVDLGPLIDKSGYEKVEHQVKDAIEKGATCVAGGRGRAENGIYFFEPTVLKDVTPDMEIMHIETFGPVAPIQKFETDEEAIRLANDTPFGLAAYFFTESVSRGTKISEELQYGIVGWNDGLPSTAQAPFGGIKQSGLGSEGGAEGIEEYLETKYVSLMI</sequence>
<accession>A0ABS2PV65</accession>
<reference evidence="4 5" key="1">
    <citation type="submission" date="2021-01" db="EMBL/GenBank/DDBJ databases">
        <title>Genomic Encyclopedia of Type Strains, Phase IV (KMG-IV): sequencing the most valuable type-strain genomes for metagenomic binning, comparative biology and taxonomic classification.</title>
        <authorList>
            <person name="Goeker M."/>
        </authorList>
    </citation>
    <scope>NUCLEOTIDE SEQUENCE [LARGE SCALE GENOMIC DNA]</scope>
    <source>
        <strain evidence="4 5">DSM 28236</strain>
    </source>
</reference>
<dbReference type="SUPFAM" id="SSF53720">
    <property type="entry name" value="ALDH-like"/>
    <property type="match status" value="1"/>
</dbReference>
<dbReference type="Gene3D" id="3.40.309.10">
    <property type="entry name" value="Aldehyde Dehydrogenase, Chain A, domain 2"/>
    <property type="match status" value="1"/>
</dbReference>
<dbReference type="InterPro" id="IPR016161">
    <property type="entry name" value="Ald_DH/histidinol_DH"/>
</dbReference>
<dbReference type="EC" id="1.2.1.16" evidence="4"/>
<dbReference type="Gene3D" id="3.40.605.10">
    <property type="entry name" value="Aldehyde Dehydrogenase, Chain A, domain 1"/>
    <property type="match status" value="1"/>
</dbReference>
<dbReference type="EC" id="1.2.1.20" evidence="4"/>
<feature type="domain" description="Aldehyde dehydrogenase" evidence="3">
    <location>
        <begin position="14"/>
        <end position="473"/>
    </location>
</feature>
<dbReference type="InterPro" id="IPR016162">
    <property type="entry name" value="Ald_DH_N"/>
</dbReference>
<dbReference type="PANTHER" id="PTHR43353">
    <property type="entry name" value="SUCCINATE-SEMIALDEHYDE DEHYDROGENASE, MITOCHONDRIAL"/>
    <property type="match status" value="1"/>
</dbReference>
<dbReference type="InterPro" id="IPR010102">
    <property type="entry name" value="Succ_semiAld_DH"/>
</dbReference>
<dbReference type="PANTHER" id="PTHR43353:SF5">
    <property type="entry name" value="SUCCINATE-SEMIALDEHYDE DEHYDROGENASE, MITOCHONDRIAL"/>
    <property type="match status" value="1"/>
</dbReference>
<dbReference type="InterPro" id="IPR016163">
    <property type="entry name" value="Ald_DH_C"/>
</dbReference>
<dbReference type="Proteomes" id="UP000808914">
    <property type="component" value="Unassembled WGS sequence"/>
</dbReference>
<evidence type="ECO:0000259" key="3">
    <source>
        <dbReference type="Pfam" id="PF00171"/>
    </source>
</evidence>
<dbReference type="InterPro" id="IPR015590">
    <property type="entry name" value="Aldehyde_DH_dom"/>
</dbReference>
<dbReference type="InterPro" id="IPR016160">
    <property type="entry name" value="Ald_DH_CS_CYS"/>
</dbReference>
<gene>
    <name evidence="4" type="ORF">JOD45_000135</name>
</gene>
<comment type="similarity">
    <text evidence="1">Belongs to the aldehyde dehydrogenase family.</text>
</comment>
<dbReference type="EC" id="1.2.1.79" evidence="4"/>
<dbReference type="InterPro" id="IPR050740">
    <property type="entry name" value="Aldehyde_DH_Superfamily"/>
</dbReference>
<dbReference type="GO" id="GO:0036243">
    <property type="term" value="F:succinate-semialdehyde dehydrogenase (NADP+) activity"/>
    <property type="evidence" value="ECO:0007669"/>
    <property type="project" value="UniProtKB-EC"/>
</dbReference>
<keyword evidence="5" id="KW-1185">Reference proteome</keyword>
<evidence type="ECO:0000313" key="4">
    <source>
        <dbReference type="EMBL" id="MBM7643944.1"/>
    </source>
</evidence>
<dbReference type="PROSITE" id="PS00070">
    <property type="entry name" value="ALDEHYDE_DEHYDR_CYS"/>
    <property type="match status" value="1"/>
</dbReference>
<evidence type="ECO:0000256" key="2">
    <source>
        <dbReference type="ARBA" id="ARBA00023002"/>
    </source>
</evidence>
<organism evidence="4 5">
    <name type="scientific">Scopulibacillus daqui</name>
    <dbReference type="NCBI Taxonomy" id="1469162"/>
    <lineage>
        <taxon>Bacteria</taxon>
        <taxon>Bacillati</taxon>
        <taxon>Bacillota</taxon>
        <taxon>Bacilli</taxon>
        <taxon>Bacillales</taxon>
        <taxon>Sporolactobacillaceae</taxon>
        <taxon>Scopulibacillus</taxon>
    </lineage>
</organism>
<name>A0ABS2PV65_9BACL</name>
<dbReference type="Pfam" id="PF00171">
    <property type="entry name" value="Aldedh"/>
    <property type="match status" value="1"/>
</dbReference>
<proteinExistence type="inferred from homology"/>
<comment type="caution">
    <text evidence="4">The sequence shown here is derived from an EMBL/GenBank/DDBJ whole genome shotgun (WGS) entry which is preliminary data.</text>
</comment>